<protein>
    <recommendedName>
        <fullName evidence="4">IPT/TIG domain-containing protein</fullName>
    </recommendedName>
</protein>
<evidence type="ECO:0008006" key="4">
    <source>
        <dbReference type="Google" id="ProtNLM"/>
    </source>
</evidence>
<comment type="caution">
    <text evidence="2">The sequence shown here is derived from an EMBL/GenBank/DDBJ whole genome shotgun (WGS) entry which is preliminary data.</text>
</comment>
<reference evidence="2 3" key="1">
    <citation type="journal article" date="2024" name="BMC Genomics">
        <title>De novo assembly and annotation of Popillia japonica's genome with initial clues to its potential as an invasive pest.</title>
        <authorList>
            <person name="Cucini C."/>
            <person name="Boschi S."/>
            <person name="Funari R."/>
            <person name="Cardaioli E."/>
            <person name="Iannotti N."/>
            <person name="Marturano G."/>
            <person name="Paoli F."/>
            <person name="Bruttini M."/>
            <person name="Carapelli A."/>
            <person name="Frati F."/>
            <person name="Nardi F."/>
        </authorList>
    </citation>
    <scope>NUCLEOTIDE SEQUENCE [LARGE SCALE GENOMIC DNA]</scope>
    <source>
        <strain evidence="2">DMR45628</strain>
    </source>
</reference>
<accession>A0AAW1KB89</accession>
<feature type="compositionally biased region" description="Acidic residues" evidence="1">
    <location>
        <begin position="143"/>
        <end position="170"/>
    </location>
</feature>
<dbReference type="AlphaFoldDB" id="A0AAW1KB89"/>
<sequence length="170" mass="19287">MGAPMFSGHPITINGLGNVGTRTLGKFTARVNIECQQFSTGVHVVSDKAIPMKVSVGKPVLDQVTVTISSEGIPVTAPTILKHKNTDREQKEGNIDVLIRTFRVLVANIDDEFLCKRDLRKGILRKRNPRKRHFLEEKKSEDEKPEDEKLEEEKLDSEKPEEENLEQEKR</sequence>
<dbReference type="EMBL" id="JASPKY010000250">
    <property type="protein sequence ID" value="KAK9716922.1"/>
    <property type="molecule type" value="Genomic_DNA"/>
</dbReference>
<dbReference type="Proteomes" id="UP001458880">
    <property type="component" value="Unassembled WGS sequence"/>
</dbReference>
<keyword evidence="3" id="KW-1185">Reference proteome</keyword>
<feature type="region of interest" description="Disordered" evidence="1">
    <location>
        <begin position="130"/>
        <end position="170"/>
    </location>
</feature>
<evidence type="ECO:0000313" key="3">
    <source>
        <dbReference type="Proteomes" id="UP001458880"/>
    </source>
</evidence>
<proteinExistence type="predicted"/>
<evidence type="ECO:0000313" key="2">
    <source>
        <dbReference type="EMBL" id="KAK9716922.1"/>
    </source>
</evidence>
<gene>
    <name evidence="2" type="ORF">QE152_g24456</name>
</gene>
<name>A0AAW1KB89_POPJA</name>
<evidence type="ECO:0000256" key="1">
    <source>
        <dbReference type="SAM" id="MobiDB-lite"/>
    </source>
</evidence>
<organism evidence="2 3">
    <name type="scientific">Popillia japonica</name>
    <name type="common">Japanese beetle</name>
    <dbReference type="NCBI Taxonomy" id="7064"/>
    <lineage>
        <taxon>Eukaryota</taxon>
        <taxon>Metazoa</taxon>
        <taxon>Ecdysozoa</taxon>
        <taxon>Arthropoda</taxon>
        <taxon>Hexapoda</taxon>
        <taxon>Insecta</taxon>
        <taxon>Pterygota</taxon>
        <taxon>Neoptera</taxon>
        <taxon>Endopterygota</taxon>
        <taxon>Coleoptera</taxon>
        <taxon>Polyphaga</taxon>
        <taxon>Scarabaeiformia</taxon>
        <taxon>Scarabaeidae</taxon>
        <taxon>Rutelinae</taxon>
        <taxon>Popillia</taxon>
    </lineage>
</organism>